<dbReference type="Proteomes" id="UP000660801">
    <property type="component" value="Unassembled WGS sequence"/>
</dbReference>
<evidence type="ECO:0000256" key="1">
    <source>
        <dbReference type="ARBA" id="ARBA00008366"/>
    </source>
</evidence>
<name>A0A917EEA1_9STRE</name>
<proteinExistence type="inferred from homology"/>
<dbReference type="Gene3D" id="3.40.109.10">
    <property type="entry name" value="NADH Oxidase"/>
    <property type="match status" value="1"/>
</dbReference>
<evidence type="ECO:0000256" key="4">
    <source>
        <dbReference type="ARBA" id="ARBA00023002"/>
    </source>
</evidence>
<dbReference type="InterPro" id="IPR000415">
    <property type="entry name" value="Nitroreductase-like"/>
</dbReference>
<evidence type="ECO:0000313" key="7">
    <source>
        <dbReference type="EMBL" id="GGE29112.1"/>
    </source>
</evidence>
<dbReference type="InterPro" id="IPR029479">
    <property type="entry name" value="Nitroreductase"/>
</dbReference>
<evidence type="ECO:0000313" key="8">
    <source>
        <dbReference type="Proteomes" id="UP000660801"/>
    </source>
</evidence>
<dbReference type="SUPFAM" id="SSF55469">
    <property type="entry name" value="FMN-dependent nitroreductase-like"/>
    <property type="match status" value="1"/>
</dbReference>
<keyword evidence="4 5" id="KW-0560">Oxidoreductase</keyword>
<keyword evidence="3 5" id="KW-0288">FMN</keyword>
<reference evidence="7" key="1">
    <citation type="journal article" date="2014" name="Int. J. Syst. Evol. Microbiol.">
        <title>Complete genome sequence of Corynebacterium casei LMG S-19264T (=DSM 44701T), isolated from a smear-ripened cheese.</title>
        <authorList>
            <consortium name="US DOE Joint Genome Institute (JGI-PGF)"/>
            <person name="Walter F."/>
            <person name="Albersmeier A."/>
            <person name="Kalinowski J."/>
            <person name="Ruckert C."/>
        </authorList>
    </citation>
    <scope>NUCLEOTIDE SEQUENCE</scope>
    <source>
        <strain evidence="7">CGMCC 1.15533</strain>
    </source>
</reference>
<comment type="caution">
    <text evidence="7">The sequence shown here is derived from an EMBL/GenBank/DDBJ whole genome shotgun (WGS) entry which is preliminary data.</text>
</comment>
<evidence type="ECO:0000256" key="3">
    <source>
        <dbReference type="ARBA" id="ARBA00022643"/>
    </source>
</evidence>
<sequence>MNETIDLMKRHISVRRFGEKSISDEELREILEAGRMASSWKNFQSYSIIVVRSEEKKQALYDLLPQPAILAANVFLLFVGDLNRAGKGVNLHSPTFHPEGVENLLISSVDASLAAQNTLLAAESLGYGGVIIGVLREVAEDLARLFDLPDYVYPIFGIALGEPAQSRPPKPRLPYDNVIFEERYQEQSREVIKEYDKIQKDYAGDRVTTTWSERLADQFSQAENPVTKDYLTKKKLL</sequence>
<evidence type="ECO:0000256" key="5">
    <source>
        <dbReference type="PIRNR" id="PIRNR005426"/>
    </source>
</evidence>
<dbReference type="PIRSF" id="PIRSF005426">
    <property type="entry name" value="Frp"/>
    <property type="match status" value="1"/>
</dbReference>
<organism evidence="7 8">
    <name type="scientific">Streptococcus himalayensis</name>
    <dbReference type="NCBI Taxonomy" id="1888195"/>
    <lineage>
        <taxon>Bacteria</taxon>
        <taxon>Bacillati</taxon>
        <taxon>Bacillota</taxon>
        <taxon>Bacilli</taxon>
        <taxon>Lactobacillales</taxon>
        <taxon>Streptococcaceae</taxon>
        <taxon>Streptococcus</taxon>
    </lineage>
</organism>
<dbReference type="EMBL" id="BMJN01000009">
    <property type="protein sequence ID" value="GGE29112.1"/>
    <property type="molecule type" value="Genomic_DNA"/>
</dbReference>
<dbReference type="PANTHER" id="PTHR43425">
    <property type="entry name" value="OXYGEN-INSENSITIVE NADPH NITROREDUCTASE"/>
    <property type="match status" value="1"/>
</dbReference>
<dbReference type="Pfam" id="PF00881">
    <property type="entry name" value="Nitroreductase"/>
    <property type="match status" value="1"/>
</dbReference>
<dbReference type="InterPro" id="IPR016446">
    <property type="entry name" value="Flavin_OxRdtase_Frp"/>
</dbReference>
<protein>
    <submittedName>
        <fullName evidence="7">NADPH-dependent oxidoreductase</fullName>
    </submittedName>
</protein>
<dbReference type="AlphaFoldDB" id="A0A917EEA1"/>
<keyword evidence="5" id="KW-0521">NADP</keyword>
<evidence type="ECO:0000259" key="6">
    <source>
        <dbReference type="Pfam" id="PF00881"/>
    </source>
</evidence>
<comment type="similarity">
    <text evidence="1 5">Belongs to the flavin oxidoreductase frp family.</text>
</comment>
<feature type="domain" description="Nitroreductase" evidence="6">
    <location>
        <begin position="11"/>
        <end position="161"/>
    </location>
</feature>
<dbReference type="GO" id="GO:0016491">
    <property type="term" value="F:oxidoreductase activity"/>
    <property type="evidence" value="ECO:0007669"/>
    <property type="project" value="UniProtKB-UniRule"/>
</dbReference>
<keyword evidence="2 5" id="KW-0285">Flavoprotein</keyword>
<reference evidence="7" key="2">
    <citation type="submission" date="2020-09" db="EMBL/GenBank/DDBJ databases">
        <authorList>
            <person name="Sun Q."/>
            <person name="Zhou Y."/>
        </authorList>
    </citation>
    <scope>NUCLEOTIDE SEQUENCE</scope>
    <source>
        <strain evidence="7">CGMCC 1.15533</strain>
    </source>
</reference>
<keyword evidence="8" id="KW-1185">Reference proteome</keyword>
<dbReference type="OrthoDB" id="9775805at2"/>
<dbReference type="PANTHER" id="PTHR43425:SF2">
    <property type="entry name" value="OXYGEN-INSENSITIVE NADPH NITROREDUCTASE"/>
    <property type="match status" value="1"/>
</dbReference>
<evidence type="ECO:0000256" key="2">
    <source>
        <dbReference type="ARBA" id="ARBA00022630"/>
    </source>
</evidence>
<dbReference type="RefSeq" id="WP_068991256.1">
    <property type="nucleotide sequence ID" value="NZ_BMJN01000009.1"/>
</dbReference>
<gene>
    <name evidence="7" type="primary">frp</name>
    <name evidence="7" type="ORF">GCM10011510_08020</name>
</gene>
<accession>A0A917EEA1</accession>